<comment type="caution">
    <text evidence="1">The sequence shown here is derived from an EMBL/GenBank/DDBJ whole genome shotgun (WGS) entry which is preliminary data.</text>
</comment>
<sequence>MLVASLFVKEIDIFQLWRFNSLGIQDSSEQKTKEQLHKASMQHVLRTVKVDEEERFLISLPWLDNHLPLPDNFNLAFKWLQVTTHKLKKENLFKEYGDVFKEWKREGIIEEVPKEELKSVSHYLPHRHVVKLNSTTKIRPVFNASSKQRGAVSLNDCLEKGLYLIELILSMLARFRLHRFGVSADIRKAFLKISLYEQD</sequence>
<reference evidence="1" key="1">
    <citation type="submission" date="2020-08" db="EMBL/GenBank/DDBJ databases">
        <title>Multicomponent nature underlies the extraordinary mechanical properties of spider dragline silk.</title>
        <authorList>
            <person name="Kono N."/>
            <person name="Nakamura H."/>
            <person name="Mori M."/>
            <person name="Yoshida Y."/>
            <person name="Ohtoshi R."/>
            <person name="Malay A.D."/>
            <person name="Moran D.A.P."/>
            <person name="Tomita M."/>
            <person name="Numata K."/>
            <person name="Arakawa K."/>
        </authorList>
    </citation>
    <scope>NUCLEOTIDE SEQUENCE</scope>
</reference>
<dbReference type="GO" id="GO:0071897">
    <property type="term" value="P:DNA biosynthetic process"/>
    <property type="evidence" value="ECO:0007669"/>
    <property type="project" value="UniProtKB-ARBA"/>
</dbReference>
<evidence type="ECO:0000313" key="2">
    <source>
        <dbReference type="Proteomes" id="UP000887159"/>
    </source>
</evidence>
<protein>
    <submittedName>
        <fullName evidence="1">DUF1758 domain-containing protein</fullName>
    </submittedName>
</protein>
<dbReference type="AlphaFoldDB" id="A0A8X6RQ51"/>
<dbReference type="EMBL" id="BMAU01021202">
    <property type="protein sequence ID" value="GFX98495.1"/>
    <property type="molecule type" value="Genomic_DNA"/>
</dbReference>
<organism evidence="1 2">
    <name type="scientific">Trichonephila clavipes</name>
    <name type="common">Golden silk orbweaver</name>
    <name type="synonym">Nephila clavipes</name>
    <dbReference type="NCBI Taxonomy" id="2585209"/>
    <lineage>
        <taxon>Eukaryota</taxon>
        <taxon>Metazoa</taxon>
        <taxon>Ecdysozoa</taxon>
        <taxon>Arthropoda</taxon>
        <taxon>Chelicerata</taxon>
        <taxon>Arachnida</taxon>
        <taxon>Araneae</taxon>
        <taxon>Araneomorphae</taxon>
        <taxon>Entelegynae</taxon>
        <taxon>Araneoidea</taxon>
        <taxon>Nephilidae</taxon>
        <taxon>Trichonephila</taxon>
    </lineage>
</organism>
<accession>A0A8X6RQ51</accession>
<evidence type="ECO:0000313" key="1">
    <source>
        <dbReference type="EMBL" id="GFX98495.1"/>
    </source>
</evidence>
<dbReference type="InterPro" id="IPR043502">
    <property type="entry name" value="DNA/RNA_pol_sf"/>
</dbReference>
<dbReference type="Proteomes" id="UP000887159">
    <property type="component" value="Unassembled WGS sequence"/>
</dbReference>
<dbReference type="SUPFAM" id="SSF56672">
    <property type="entry name" value="DNA/RNA polymerases"/>
    <property type="match status" value="1"/>
</dbReference>
<gene>
    <name evidence="1" type="primary">AVEN_93441_1</name>
    <name evidence="1" type="ORF">TNCV_4002641</name>
</gene>
<proteinExistence type="predicted"/>
<name>A0A8X6RQ51_TRICX</name>
<dbReference type="PANTHER" id="PTHR47331">
    <property type="entry name" value="PHD-TYPE DOMAIN-CONTAINING PROTEIN"/>
    <property type="match status" value="1"/>
</dbReference>
<dbReference type="PANTHER" id="PTHR47331:SF5">
    <property type="entry name" value="RIBONUCLEASE H"/>
    <property type="match status" value="1"/>
</dbReference>
<keyword evidence="2" id="KW-1185">Reference proteome</keyword>